<accession>A0A8G0KY44</accession>
<dbReference type="NCBIfam" id="TIGR03521">
    <property type="entry name" value="GldG"/>
    <property type="match status" value="1"/>
</dbReference>
<feature type="transmembrane region" description="Helical" evidence="1">
    <location>
        <begin position="7"/>
        <end position="26"/>
    </location>
</feature>
<keyword evidence="1" id="KW-1133">Transmembrane helix</keyword>
<evidence type="ECO:0000256" key="1">
    <source>
        <dbReference type="SAM" id="Phobius"/>
    </source>
</evidence>
<keyword evidence="1" id="KW-0472">Membrane</keyword>
<sequence>MKDTAQKIIGLILGLVVLNIISYTFFKRIDLTQDKRYTLSETSLDILKNAKEPLYIDVFLEGNFPTEFKRLQLETKQILEELKAYNSNIIFQFVNPLENPEEAEAVMQQFYERGLTPIKITVDDKGKQSQEVVYPWAIATYKGKSTKVPLLKNRMGVSTEQKIIHSVQHLEYAFTDAFHKITTSKKKKIAIIKGKNELPDVLKADFLQTVRDNYFIAPFPIDSVKTKPKLIQKALQTFDLAIITKPNSSFTDAEKQVLDQFIINGGKTLWLIDAVNVSMEDLNQTGNTLAFAKDLGLNDLFFKYGFRINPVLIKDMQAVPIALATGKRGSETQYQNYPWFYSPFVYTESKHPIVNNIDGVKFEFANPIDTLKNGIKKTILLKSSPYSRTVGTPVEINLEMVNEKPVAKDYVPGNFPVALLLEGKFHSVFENRVLPFKSLDFKNIGKESKIIVVSDGDIIKNQLDKNGQPMELGFDKWTNQLYANKEFLMNCVNFLLDDNGLINIRSKEVDLPLLDKEKVYEEYSTIQFITIGAPLIILILFGLIFNHLRNRKWGDNYLKK</sequence>
<protein>
    <submittedName>
        <fullName evidence="4">Gliding motility-associated ABC transporter substrate-binding protein GldG</fullName>
    </submittedName>
</protein>
<feature type="transmembrane region" description="Helical" evidence="1">
    <location>
        <begin position="526"/>
        <end position="545"/>
    </location>
</feature>
<dbReference type="Pfam" id="PF09822">
    <property type="entry name" value="ABC_transp_aux"/>
    <property type="match status" value="1"/>
</dbReference>
<feature type="domain" description="DUF7088" evidence="3">
    <location>
        <begin position="33"/>
        <end position="140"/>
    </location>
</feature>
<evidence type="ECO:0000259" key="2">
    <source>
        <dbReference type="Pfam" id="PF09822"/>
    </source>
</evidence>
<evidence type="ECO:0000313" key="4">
    <source>
        <dbReference type="EMBL" id="QYS89390.1"/>
    </source>
</evidence>
<dbReference type="EMBL" id="CP067378">
    <property type="protein sequence ID" value="QYS89390.1"/>
    <property type="molecule type" value="Genomic_DNA"/>
</dbReference>
<reference evidence="4" key="1">
    <citation type="submission" date="2020-12" db="EMBL/GenBank/DDBJ databases">
        <title>Genome sequencing of genetic groups of Flavobacterium columnare.</title>
        <authorList>
            <person name="Waldbieser G.C."/>
            <person name="Griffin M.J."/>
            <person name="LaFrentz B.R."/>
        </authorList>
    </citation>
    <scope>NUCLEOTIDE SEQUENCE</scope>
    <source>
        <strain evidence="4">90-106</strain>
    </source>
</reference>
<evidence type="ECO:0000259" key="3">
    <source>
        <dbReference type="Pfam" id="PF23357"/>
    </source>
</evidence>
<dbReference type="KEGG" id="fdv:JJC05_03455"/>
<keyword evidence="1" id="KW-0812">Transmembrane</keyword>
<gene>
    <name evidence="4" type="primary">gldG</name>
    <name evidence="4" type="ORF">JJC05_03455</name>
</gene>
<dbReference type="Pfam" id="PF23357">
    <property type="entry name" value="DUF7088"/>
    <property type="match status" value="1"/>
</dbReference>
<feature type="domain" description="ABC-type uncharacterised transport system" evidence="2">
    <location>
        <begin position="186"/>
        <end position="491"/>
    </location>
</feature>
<dbReference type="InterPro" id="IPR019196">
    <property type="entry name" value="ABC_transp_unknown"/>
</dbReference>
<organism evidence="4">
    <name type="scientific">Flavobacterium columnare</name>
    <dbReference type="NCBI Taxonomy" id="996"/>
    <lineage>
        <taxon>Bacteria</taxon>
        <taxon>Pseudomonadati</taxon>
        <taxon>Bacteroidota</taxon>
        <taxon>Flavobacteriia</taxon>
        <taxon>Flavobacteriales</taxon>
        <taxon>Flavobacteriaceae</taxon>
        <taxon>Flavobacterium</taxon>
    </lineage>
</organism>
<proteinExistence type="predicted"/>
<name>A0A8G0KY44_9FLAO</name>
<dbReference type="InterPro" id="IPR055396">
    <property type="entry name" value="DUF7088"/>
</dbReference>
<dbReference type="Proteomes" id="UP000824721">
    <property type="component" value="Chromosome"/>
</dbReference>
<dbReference type="AlphaFoldDB" id="A0A8G0KY44"/>
<dbReference type="InterPro" id="IPR019863">
    <property type="entry name" value="Motility-assoc_ABC-rel_GldG"/>
</dbReference>